<dbReference type="SUPFAM" id="SSF55073">
    <property type="entry name" value="Nucleotide cyclase"/>
    <property type="match status" value="1"/>
</dbReference>
<reference evidence="2 3" key="1">
    <citation type="submission" date="2023-04" db="EMBL/GenBank/DDBJ databases">
        <title>Antarctic isolates genomes.</title>
        <authorList>
            <person name="Dimov S.G."/>
        </authorList>
    </citation>
    <scope>NUCLEOTIDE SEQUENCE [LARGE SCALE GENOMIC DNA]</scope>
    <source>
        <strain evidence="2 3">AL19</strain>
    </source>
</reference>
<dbReference type="PROSITE" id="PS50887">
    <property type="entry name" value="GGDEF"/>
    <property type="match status" value="1"/>
</dbReference>
<evidence type="ECO:0000259" key="1">
    <source>
        <dbReference type="PROSITE" id="PS50887"/>
    </source>
</evidence>
<dbReference type="GO" id="GO:0052621">
    <property type="term" value="F:diguanylate cyclase activity"/>
    <property type="evidence" value="ECO:0007669"/>
    <property type="project" value="UniProtKB-EC"/>
</dbReference>
<dbReference type="InterPro" id="IPR029016">
    <property type="entry name" value="GAF-like_dom_sf"/>
</dbReference>
<dbReference type="Pfam" id="PF01590">
    <property type="entry name" value="GAF"/>
    <property type="match status" value="1"/>
</dbReference>
<accession>A0ABT6R2P3</accession>
<dbReference type="NCBIfam" id="TIGR00254">
    <property type="entry name" value="GGDEF"/>
    <property type="match status" value="1"/>
</dbReference>
<organism evidence="2 3">
    <name type="scientific">Exiguobacterium antarcticum</name>
    <dbReference type="NCBI Taxonomy" id="132920"/>
    <lineage>
        <taxon>Bacteria</taxon>
        <taxon>Bacillati</taxon>
        <taxon>Bacillota</taxon>
        <taxon>Bacilli</taxon>
        <taxon>Bacillales</taxon>
        <taxon>Bacillales Family XII. Incertae Sedis</taxon>
        <taxon>Exiguobacterium</taxon>
    </lineage>
</organism>
<dbReference type="InterPro" id="IPR050469">
    <property type="entry name" value="Diguanylate_Cyclase"/>
</dbReference>
<dbReference type="PANTHER" id="PTHR45138">
    <property type="entry name" value="REGULATORY COMPONENTS OF SENSORY TRANSDUCTION SYSTEM"/>
    <property type="match status" value="1"/>
</dbReference>
<dbReference type="InterPro" id="IPR000160">
    <property type="entry name" value="GGDEF_dom"/>
</dbReference>
<dbReference type="EMBL" id="JASBQV010000012">
    <property type="protein sequence ID" value="MDI3235208.1"/>
    <property type="molecule type" value="Genomic_DNA"/>
</dbReference>
<keyword evidence="2" id="KW-0808">Transferase</keyword>
<dbReference type="CDD" id="cd01949">
    <property type="entry name" value="GGDEF"/>
    <property type="match status" value="1"/>
</dbReference>
<dbReference type="InterPro" id="IPR029787">
    <property type="entry name" value="Nucleotide_cyclase"/>
</dbReference>
<dbReference type="EC" id="2.7.7.65" evidence="2"/>
<dbReference type="SUPFAM" id="SSF55781">
    <property type="entry name" value="GAF domain-like"/>
    <property type="match status" value="1"/>
</dbReference>
<name>A0ABT6R2P3_9BACL</name>
<keyword evidence="3" id="KW-1185">Reference proteome</keyword>
<comment type="caution">
    <text evidence="2">The sequence shown here is derived from an EMBL/GenBank/DDBJ whole genome shotgun (WGS) entry which is preliminary data.</text>
</comment>
<sequence>MNIQFEELKMYTKFDDLAEDLLNLAKEILPEQLFYLSVINESEQLILKLSNDQTSMRVTEGMVIDLNYSLCQRIDFQTKQPLVYEDVTKEPGLVGMKELLEQANVRSYLGIPISLTNGEKFGTLCAINDEASLFGSKSIELLQRIVRLFSYYLELERFVWRDTLTDLYNRRYLMNRFDMQPHEAGALFFLDLDGFKKINDVYGHDAGDTVLQEVARRLQSLIAGRTSVCAVRLGGDEFVLHFACCDSQETLVRQADEILACLSKWDAYDLSASIGIVSYTAAKETSLKNLLRQADIALYEAKSSGKNRYKWFNAQQET</sequence>
<dbReference type="Pfam" id="PF00990">
    <property type="entry name" value="GGDEF"/>
    <property type="match status" value="1"/>
</dbReference>
<dbReference type="InterPro" id="IPR003018">
    <property type="entry name" value="GAF"/>
</dbReference>
<dbReference type="SMART" id="SM00065">
    <property type="entry name" value="GAF"/>
    <property type="match status" value="1"/>
</dbReference>
<keyword evidence="2" id="KW-0548">Nucleotidyltransferase</keyword>
<protein>
    <submittedName>
        <fullName evidence="2">Sensor domain-containing diguanylate cyclase</fullName>
        <ecNumber evidence="2">2.7.7.65</ecNumber>
    </submittedName>
</protein>
<proteinExistence type="predicted"/>
<dbReference type="Proteomes" id="UP001243286">
    <property type="component" value="Unassembled WGS sequence"/>
</dbReference>
<dbReference type="InterPro" id="IPR043128">
    <property type="entry name" value="Rev_trsase/Diguanyl_cyclase"/>
</dbReference>
<dbReference type="RefSeq" id="WP_282356435.1">
    <property type="nucleotide sequence ID" value="NZ_JASBQV010000012.1"/>
</dbReference>
<gene>
    <name evidence="2" type="ORF">QK289_09335</name>
</gene>
<dbReference type="SMART" id="SM00267">
    <property type="entry name" value="GGDEF"/>
    <property type="match status" value="1"/>
</dbReference>
<dbReference type="Gene3D" id="3.30.70.270">
    <property type="match status" value="1"/>
</dbReference>
<evidence type="ECO:0000313" key="3">
    <source>
        <dbReference type="Proteomes" id="UP001243286"/>
    </source>
</evidence>
<dbReference type="PANTHER" id="PTHR45138:SF9">
    <property type="entry name" value="DIGUANYLATE CYCLASE DGCM-RELATED"/>
    <property type="match status" value="1"/>
</dbReference>
<evidence type="ECO:0000313" key="2">
    <source>
        <dbReference type="EMBL" id="MDI3235208.1"/>
    </source>
</evidence>
<dbReference type="Gene3D" id="3.30.450.40">
    <property type="match status" value="1"/>
</dbReference>
<feature type="domain" description="GGDEF" evidence="1">
    <location>
        <begin position="183"/>
        <end position="314"/>
    </location>
</feature>